<comment type="cofactor">
    <cofactor evidence="2">
        <name>Mg(2+)</name>
        <dbReference type="ChEBI" id="CHEBI:18420"/>
    </cofactor>
</comment>
<evidence type="ECO:0000313" key="13">
    <source>
        <dbReference type="EMBL" id="GGF39765.1"/>
    </source>
</evidence>
<comment type="catalytic activity">
    <reaction evidence="10">
        <text>an NDP-alpha-D-glucose + (2R)-3-phosphoglycerate = (2R)-2-O-(alpha-D-glucopyranosyl)-3-phospho-glycerate + a ribonucleoside 5'-diphosphate + H(+)</text>
        <dbReference type="Rhea" id="RHEA:47244"/>
        <dbReference type="ChEBI" id="CHEBI:15378"/>
        <dbReference type="ChEBI" id="CHEBI:57930"/>
        <dbReference type="ChEBI" id="CHEBI:58272"/>
        <dbReference type="ChEBI" id="CHEBI:62600"/>
        <dbReference type="ChEBI" id="CHEBI:76533"/>
        <dbReference type="EC" id="2.4.1.266"/>
    </reaction>
    <physiologicalReaction direction="left-to-right" evidence="10">
        <dbReference type="Rhea" id="RHEA:47245"/>
    </physiologicalReaction>
</comment>
<reference evidence="14" key="1">
    <citation type="journal article" date="2019" name="Int. J. Syst. Evol. Microbiol.">
        <title>The Global Catalogue of Microorganisms (GCM) 10K type strain sequencing project: providing services to taxonomists for standard genome sequencing and annotation.</title>
        <authorList>
            <consortium name="The Broad Institute Genomics Platform"/>
            <consortium name="The Broad Institute Genome Sequencing Center for Infectious Disease"/>
            <person name="Wu L."/>
            <person name="Ma J."/>
        </authorList>
    </citation>
    <scope>NUCLEOTIDE SEQUENCE [LARGE SCALE GENOMIC DNA]</scope>
    <source>
        <strain evidence="14">CCM 7855</strain>
    </source>
</reference>
<evidence type="ECO:0000256" key="7">
    <source>
        <dbReference type="ARBA" id="ARBA00039022"/>
    </source>
</evidence>
<evidence type="ECO:0000256" key="1">
    <source>
        <dbReference type="ARBA" id="ARBA00001936"/>
    </source>
</evidence>
<keyword evidence="5" id="KW-0808">Transferase</keyword>
<comment type="similarity">
    <text evidence="3">Belongs to the glycosyltransferase 2 family.</text>
</comment>
<dbReference type="EMBL" id="BMCS01000003">
    <property type="protein sequence ID" value="GGF39765.1"/>
    <property type="molecule type" value="Genomic_DNA"/>
</dbReference>
<dbReference type="Pfam" id="PF00535">
    <property type="entry name" value="Glycos_transf_2"/>
    <property type="match status" value="1"/>
</dbReference>
<evidence type="ECO:0000256" key="2">
    <source>
        <dbReference type="ARBA" id="ARBA00001946"/>
    </source>
</evidence>
<keyword evidence="14" id="KW-1185">Reference proteome</keyword>
<dbReference type="SUPFAM" id="SSF53448">
    <property type="entry name" value="Nucleotide-diphospho-sugar transferases"/>
    <property type="match status" value="1"/>
</dbReference>
<dbReference type="InterPro" id="IPR029044">
    <property type="entry name" value="Nucleotide-diphossugar_trans"/>
</dbReference>
<evidence type="ECO:0000256" key="4">
    <source>
        <dbReference type="ARBA" id="ARBA00022676"/>
    </source>
</evidence>
<proteinExistence type="inferred from homology"/>
<dbReference type="PANTHER" id="PTHR48090">
    <property type="entry name" value="UNDECAPRENYL-PHOSPHATE 4-DEOXY-4-FORMAMIDO-L-ARABINOSE TRANSFERASE-RELATED"/>
    <property type="match status" value="1"/>
</dbReference>
<evidence type="ECO:0000256" key="8">
    <source>
        <dbReference type="ARBA" id="ARBA00040894"/>
    </source>
</evidence>
<dbReference type="PANTHER" id="PTHR48090:SF10">
    <property type="entry name" value="GLUCOSYL-3-PHOSPHOGLYCERATE SYNTHASE"/>
    <property type="match status" value="1"/>
</dbReference>
<evidence type="ECO:0000256" key="9">
    <source>
        <dbReference type="ARBA" id="ARBA00048689"/>
    </source>
</evidence>
<dbReference type="InterPro" id="IPR050256">
    <property type="entry name" value="Glycosyltransferase_2"/>
</dbReference>
<evidence type="ECO:0000256" key="11">
    <source>
        <dbReference type="SAM" id="MobiDB-lite"/>
    </source>
</evidence>
<name>A0ABQ1V6F3_9NOCA</name>
<dbReference type="InterPro" id="IPR001173">
    <property type="entry name" value="Glyco_trans_2-like"/>
</dbReference>
<accession>A0ABQ1V6F3</accession>
<comment type="catalytic activity">
    <reaction evidence="9">
        <text>(2R)-3-phosphoglycerate + UDP-alpha-D-glucose = (2R)-2-O-(alpha-D-glucopyranosyl)-3-phospho-glycerate + UDP + H(+)</text>
        <dbReference type="Rhea" id="RHEA:31319"/>
        <dbReference type="ChEBI" id="CHEBI:15378"/>
        <dbReference type="ChEBI" id="CHEBI:58223"/>
        <dbReference type="ChEBI" id="CHEBI:58272"/>
        <dbReference type="ChEBI" id="CHEBI:58885"/>
        <dbReference type="ChEBI" id="CHEBI:62600"/>
        <dbReference type="EC" id="2.4.1.266"/>
    </reaction>
    <physiologicalReaction direction="left-to-right" evidence="9">
        <dbReference type="Rhea" id="RHEA:31320"/>
    </physiologicalReaction>
</comment>
<evidence type="ECO:0000256" key="3">
    <source>
        <dbReference type="ARBA" id="ARBA00006739"/>
    </source>
</evidence>
<feature type="domain" description="Glycosyltransferase 2-like" evidence="12">
    <location>
        <begin position="52"/>
        <end position="138"/>
    </location>
</feature>
<evidence type="ECO:0000256" key="10">
    <source>
        <dbReference type="ARBA" id="ARBA00048997"/>
    </source>
</evidence>
<dbReference type="EC" id="2.4.1.266" evidence="7"/>
<dbReference type="Gene3D" id="3.90.550.10">
    <property type="entry name" value="Spore Coat Polysaccharide Biosynthesis Protein SpsA, Chain A"/>
    <property type="match status" value="1"/>
</dbReference>
<comment type="caution">
    <text evidence="13">The sequence shown here is derived from an EMBL/GenBank/DDBJ whole genome shotgun (WGS) entry which is preliminary data.</text>
</comment>
<dbReference type="CDD" id="cd00761">
    <property type="entry name" value="Glyco_tranf_GTA_type"/>
    <property type="match status" value="1"/>
</dbReference>
<dbReference type="Proteomes" id="UP000632454">
    <property type="component" value="Unassembled WGS sequence"/>
</dbReference>
<gene>
    <name evidence="13" type="primary">gpgS</name>
    <name evidence="13" type="ORF">GCM10007298_39350</name>
</gene>
<evidence type="ECO:0000313" key="14">
    <source>
        <dbReference type="Proteomes" id="UP000632454"/>
    </source>
</evidence>
<evidence type="ECO:0000256" key="6">
    <source>
        <dbReference type="ARBA" id="ARBA00022842"/>
    </source>
</evidence>
<dbReference type="RefSeq" id="WP_188492144.1">
    <property type="nucleotide sequence ID" value="NZ_BMCS01000003.1"/>
</dbReference>
<evidence type="ECO:0000256" key="5">
    <source>
        <dbReference type="ARBA" id="ARBA00022679"/>
    </source>
</evidence>
<keyword evidence="4" id="KW-0328">Glycosyltransferase</keyword>
<keyword evidence="6" id="KW-0460">Magnesium</keyword>
<evidence type="ECO:0000259" key="12">
    <source>
        <dbReference type="Pfam" id="PF00535"/>
    </source>
</evidence>
<organism evidence="13 14">
    <name type="scientific">Williamsia phyllosphaerae</name>
    <dbReference type="NCBI Taxonomy" id="885042"/>
    <lineage>
        <taxon>Bacteria</taxon>
        <taxon>Bacillati</taxon>
        <taxon>Actinomycetota</taxon>
        <taxon>Actinomycetes</taxon>
        <taxon>Mycobacteriales</taxon>
        <taxon>Nocardiaceae</taxon>
        <taxon>Williamsia</taxon>
    </lineage>
</organism>
<comment type="cofactor">
    <cofactor evidence="1">
        <name>Mn(2+)</name>
        <dbReference type="ChEBI" id="CHEBI:29035"/>
    </cofactor>
</comment>
<feature type="region of interest" description="Disordered" evidence="11">
    <location>
        <begin position="300"/>
        <end position="319"/>
    </location>
</feature>
<protein>
    <recommendedName>
        <fullName evidence="8">Glucosyl-3-phosphoglycerate synthase</fullName>
        <ecNumber evidence="7">2.4.1.266</ecNumber>
    </recommendedName>
</protein>
<sequence length="319" mass="33453">MADVLDGTEPVTAGGAVGDGFVAVGRLAARSWVHPDWSVADLVAAKGDRSVSVVVPTRDHADVVADALHGILPLVGTLVDEVVVVDAGSTDATIDRAESRGVRVETCTARDAGDRSGRGEAIWRSLEVTDGDILVFVDPRLDAPVAALIGPLLTDDRLSLVKGFRRRPTPRVGEVDNGAGRLTELLIRPLLASLRPQLIDIVSPLGREFAASRALLTTLPIAPGPSADIGILLDALGTRGIESIAQVGLEEAQEHDPALTELGPIGRQIVATLMDRSGVVDSGAPLTSYRASEGGFEAHRAHPTLRDLPPMSTTNLTVR</sequence>